<dbReference type="InParanoid" id="A0A7N2KYV6"/>
<dbReference type="Pfam" id="PF04493">
    <property type="entry name" value="Endonuclease_5"/>
    <property type="match status" value="1"/>
</dbReference>
<evidence type="ECO:0000313" key="6">
    <source>
        <dbReference type="EnsemblPlants" id="QL02p066379:mrna"/>
    </source>
</evidence>
<dbReference type="PANTHER" id="PTHR28511:SF1">
    <property type="entry name" value="ENDONUCLEASE V"/>
    <property type="match status" value="1"/>
</dbReference>
<dbReference type="Proteomes" id="UP000594261">
    <property type="component" value="Chromosome 2"/>
</dbReference>
<keyword evidence="7" id="KW-1185">Reference proteome</keyword>
<comment type="subcellular location">
    <subcellularLocation>
        <location evidence="1">Cytoplasm</location>
    </subcellularLocation>
</comment>
<dbReference type="EnsemblPlants" id="QL02p066379:mrna">
    <property type="protein sequence ID" value="QL02p066379:mrna"/>
    <property type="gene ID" value="QL02p066379"/>
</dbReference>
<dbReference type="GO" id="GO:0006281">
    <property type="term" value="P:DNA repair"/>
    <property type="evidence" value="ECO:0007669"/>
    <property type="project" value="InterPro"/>
</dbReference>
<reference evidence="6" key="2">
    <citation type="submission" date="2021-01" db="UniProtKB">
        <authorList>
            <consortium name="EnsemblPlants"/>
        </authorList>
    </citation>
    <scope>IDENTIFICATION</scope>
</reference>
<dbReference type="GO" id="GO:0003727">
    <property type="term" value="F:single-stranded RNA binding"/>
    <property type="evidence" value="ECO:0007669"/>
    <property type="project" value="TreeGrafter"/>
</dbReference>
<dbReference type="GO" id="GO:0005737">
    <property type="term" value="C:cytoplasm"/>
    <property type="evidence" value="ECO:0007669"/>
    <property type="project" value="UniProtKB-SubCell"/>
</dbReference>
<accession>A0A7N2KYV6</accession>
<dbReference type="InterPro" id="IPR007581">
    <property type="entry name" value="Endonuclease-V"/>
</dbReference>
<keyword evidence="4" id="KW-0255">Endonuclease</keyword>
<organism evidence="6 7">
    <name type="scientific">Quercus lobata</name>
    <name type="common">Valley oak</name>
    <dbReference type="NCBI Taxonomy" id="97700"/>
    <lineage>
        <taxon>Eukaryota</taxon>
        <taxon>Viridiplantae</taxon>
        <taxon>Streptophyta</taxon>
        <taxon>Embryophyta</taxon>
        <taxon>Tracheophyta</taxon>
        <taxon>Spermatophyta</taxon>
        <taxon>Magnoliopsida</taxon>
        <taxon>eudicotyledons</taxon>
        <taxon>Gunneridae</taxon>
        <taxon>Pentapetalae</taxon>
        <taxon>rosids</taxon>
        <taxon>fabids</taxon>
        <taxon>Fagales</taxon>
        <taxon>Fagaceae</taxon>
        <taxon>Quercus</taxon>
    </lineage>
</organism>
<dbReference type="PANTHER" id="PTHR28511">
    <property type="entry name" value="ENDONUCLEASE V"/>
    <property type="match status" value="1"/>
</dbReference>
<proteinExistence type="predicted"/>
<dbReference type="GO" id="GO:0005730">
    <property type="term" value="C:nucleolus"/>
    <property type="evidence" value="ECO:0007669"/>
    <property type="project" value="TreeGrafter"/>
</dbReference>
<evidence type="ECO:0000256" key="5">
    <source>
        <dbReference type="ARBA" id="ARBA00022801"/>
    </source>
</evidence>
<evidence type="ECO:0000256" key="2">
    <source>
        <dbReference type="ARBA" id="ARBA00022490"/>
    </source>
</evidence>
<evidence type="ECO:0000256" key="4">
    <source>
        <dbReference type="ARBA" id="ARBA00022759"/>
    </source>
</evidence>
<dbReference type="Gramene" id="QL02p066379:mrna">
    <property type="protein sequence ID" value="QL02p066379:mrna"/>
    <property type="gene ID" value="QL02p066379"/>
</dbReference>
<keyword evidence="3" id="KW-0540">Nuclease</keyword>
<keyword evidence="5" id="KW-0378">Hydrolase</keyword>
<evidence type="ECO:0000256" key="1">
    <source>
        <dbReference type="ARBA" id="ARBA00004496"/>
    </source>
</evidence>
<reference evidence="7" key="1">
    <citation type="journal article" date="2016" name="G3 (Bethesda)">
        <title>First Draft Assembly and Annotation of the Genome of a California Endemic Oak Quercus lobata Nee (Fagaceae).</title>
        <authorList>
            <person name="Sork V.L."/>
            <person name="Fitz-Gibbon S.T."/>
            <person name="Puiu D."/>
            <person name="Crepeau M."/>
            <person name="Gugger P.F."/>
            <person name="Sherman R."/>
            <person name="Stevens K."/>
            <person name="Langley C.H."/>
            <person name="Pellegrini M."/>
            <person name="Salzberg S.L."/>
        </authorList>
    </citation>
    <scope>NUCLEOTIDE SEQUENCE [LARGE SCALE GENOMIC DNA]</scope>
    <source>
        <strain evidence="7">cv. SW786</strain>
    </source>
</reference>
<dbReference type="Gene3D" id="3.30.2170.10">
    <property type="entry name" value="archaeoglobus fulgidus dsm 4304 superfamily"/>
    <property type="match status" value="1"/>
</dbReference>
<evidence type="ECO:0000313" key="7">
    <source>
        <dbReference type="Proteomes" id="UP000594261"/>
    </source>
</evidence>
<sequence>MTVAIAKLPLSTPSLPLPLPRVLTIATLFKSGSGPGPGFALAFSPTKGFGLACHLGVLADLPTIGIGKNLHHMDGLTYFGVRHLLETKENCTEDFITLSGCSGKIWGVVRNQVLYF</sequence>
<keyword evidence="2" id="KW-0963">Cytoplasm</keyword>
<dbReference type="AlphaFoldDB" id="A0A7N2KYV6"/>
<evidence type="ECO:0000256" key="3">
    <source>
        <dbReference type="ARBA" id="ARBA00022722"/>
    </source>
</evidence>
<name>A0A7N2KYV6_QUELO</name>
<dbReference type="GO" id="GO:0016891">
    <property type="term" value="F:RNA endonuclease activity producing 5'-phosphomonoesters, hydrolytic mechanism"/>
    <property type="evidence" value="ECO:0007669"/>
    <property type="project" value="TreeGrafter"/>
</dbReference>
<protein>
    <submittedName>
        <fullName evidence="6">Uncharacterized protein</fullName>
    </submittedName>
</protein>